<evidence type="ECO:0000313" key="7">
    <source>
        <dbReference type="EMBL" id="EJT75666.1"/>
    </source>
</evidence>
<dbReference type="STRING" id="644352.J3NWD4"/>
<evidence type="ECO:0000256" key="4">
    <source>
        <dbReference type="ARBA" id="ARBA00023163"/>
    </source>
</evidence>
<dbReference type="GO" id="GO:0000976">
    <property type="term" value="F:transcription cis-regulatory region binding"/>
    <property type="evidence" value="ECO:0007669"/>
    <property type="project" value="TreeGrafter"/>
</dbReference>
<dbReference type="EnsemblFungi" id="EJT75666">
    <property type="protein sequence ID" value="EJT75666"/>
    <property type="gene ID" value="GGTG_05598"/>
</dbReference>
<feature type="compositionally biased region" description="Low complexity" evidence="6">
    <location>
        <begin position="39"/>
        <end position="55"/>
    </location>
</feature>
<organism evidence="7">
    <name type="scientific">Gaeumannomyces tritici (strain R3-111a-1)</name>
    <name type="common">Wheat and barley take-all root rot fungus</name>
    <name type="synonym">Gaeumannomyces graminis var. tritici</name>
    <dbReference type="NCBI Taxonomy" id="644352"/>
    <lineage>
        <taxon>Eukaryota</taxon>
        <taxon>Fungi</taxon>
        <taxon>Dikarya</taxon>
        <taxon>Ascomycota</taxon>
        <taxon>Pezizomycotina</taxon>
        <taxon>Sordariomycetes</taxon>
        <taxon>Sordariomycetidae</taxon>
        <taxon>Magnaporthales</taxon>
        <taxon>Magnaporthaceae</taxon>
        <taxon>Gaeumannomyces</taxon>
    </lineage>
</organism>
<dbReference type="GeneID" id="20346056"/>
<accession>J3NWD4</accession>
<reference evidence="8" key="4">
    <citation type="journal article" date="2015" name="G3 (Bethesda)">
        <title>Genome sequences of three phytopathogenic species of the Magnaporthaceae family of fungi.</title>
        <authorList>
            <person name="Okagaki L.H."/>
            <person name="Nunes C.C."/>
            <person name="Sailsbery J."/>
            <person name="Clay B."/>
            <person name="Brown D."/>
            <person name="John T."/>
            <person name="Oh Y."/>
            <person name="Young N."/>
            <person name="Fitzgerald M."/>
            <person name="Haas B.J."/>
            <person name="Zeng Q."/>
            <person name="Young S."/>
            <person name="Adiconis X."/>
            <person name="Fan L."/>
            <person name="Levin J.Z."/>
            <person name="Mitchell T.K."/>
            <person name="Okubara P.A."/>
            <person name="Farman M.L."/>
            <person name="Kohn L.M."/>
            <person name="Birren B."/>
            <person name="Ma L.-J."/>
            <person name="Dean R.A."/>
        </authorList>
    </citation>
    <scope>NUCLEOTIDE SEQUENCE</scope>
    <source>
        <strain evidence="8">R3-111a-1</strain>
    </source>
</reference>
<evidence type="ECO:0000256" key="2">
    <source>
        <dbReference type="ARBA" id="ARBA00023015"/>
    </source>
</evidence>
<keyword evidence="9" id="KW-1185">Reference proteome</keyword>
<evidence type="ECO:0000256" key="1">
    <source>
        <dbReference type="ARBA" id="ARBA00004123"/>
    </source>
</evidence>
<dbReference type="GO" id="GO:0000981">
    <property type="term" value="F:DNA-binding transcription factor activity, RNA polymerase II-specific"/>
    <property type="evidence" value="ECO:0007669"/>
    <property type="project" value="TreeGrafter"/>
</dbReference>
<dbReference type="eggNOG" id="ENOG502RADG">
    <property type="taxonomic scope" value="Eukaryota"/>
</dbReference>
<evidence type="ECO:0000313" key="8">
    <source>
        <dbReference type="EnsemblFungi" id="EJT75666"/>
    </source>
</evidence>
<evidence type="ECO:0000256" key="6">
    <source>
        <dbReference type="SAM" id="MobiDB-lite"/>
    </source>
</evidence>
<feature type="compositionally biased region" description="Low complexity" evidence="6">
    <location>
        <begin position="66"/>
        <end position="88"/>
    </location>
</feature>
<name>J3NWD4_GAET3</name>
<reference evidence="7" key="3">
    <citation type="submission" date="2010-09" db="EMBL/GenBank/DDBJ databases">
        <title>Annotation of Gaeumannomyces graminis var. tritici R3-111a-1.</title>
        <authorList>
            <consortium name="The Broad Institute Genome Sequencing Platform"/>
            <person name="Ma L.-J."/>
            <person name="Dead R."/>
            <person name="Young S.K."/>
            <person name="Zeng Q."/>
            <person name="Gargeya S."/>
            <person name="Fitzgerald M."/>
            <person name="Haas B."/>
            <person name="Abouelleil A."/>
            <person name="Alvarado L."/>
            <person name="Arachchi H.M."/>
            <person name="Berlin A."/>
            <person name="Brown A."/>
            <person name="Chapman S.B."/>
            <person name="Chen Z."/>
            <person name="Dunbar C."/>
            <person name="Freedman E."/>
            <person name="Gearin G."/>
            <person name="Gellesch M."/>
            <person name="Goldberg J."/>
            <person name="Griggs A."/>
            <person name="Gujja S."/>
            <person name="Heiman D."/>
            <person name="Howarth C."/>
            <person name="Larson L."/>
            <person name="Lui A."/>
            <person name="MacDonald P.J.P."/>
            <person name="Mehta T."/>
            <person name="Montmayeur A."/>
            <person name="Murphy C."/>
            <person name="Neiman D."/>
            <person name="Pearson M."/>
            <person name="Priest M."/>
            <person name="Roberts A."/>
            <person name="Saif S."/>
            <person name="Shea T."/>
            <person name="Shenoy N."/>
            <person name="Sisk P."/>
            <person name="Stolte C."/>
            <person name="Sykes S."/>
            <person name="Yandava C."/>
            <person name="Wortman J."/>
            <person name="Nusbaum C."/>
            <person name="Birren B."/>
        </authorList>
    </citation>
    <scope>NUCLEOTIDE SEQUENCE</scope>
    <source>
        <strain evidence="7">R3-111a-1</strain>
    </source>
</reference>
<dbReference type="HOGENOM" id="CLU_384979_0_0_1"/>
<gene>
    <name evidence="8" type="primary">20346056</name>
    <name evidence="7" type="ORF">GGTG_05598</name>
</gene>
<dbReference type="PANTHER" id="PTHR31845">
    <property type="entry name" value="FINGER DOMAIN PROTEIN, PUTATIVE-RELATED"/>
    <property type="match status" value="1"/>
</dbReference>
<reference evidence="9" key="1">
    <citation type="submission" date="2010-07" db="EMBL/GenBank/DDBJ databases">
        <title>The genome sequence of Gaeumannomyces graminis var. tritici strain R3-111a-1.</title>
        <authorList>
            <consortium name="The Broad Institute Genome Sequencing Platform"/>
            <person name="Ma L.-J."/>
            <person name="Dead R."/>
            <person name="Young S."/>
            <person name="Zeng Q."/>
            <person name="Koehrsen M."/>
            <person name="Alvarado L."/>
            <person name="Berlin A."/>
            <person name="Chapman S.B."/>
            <person name="Chen Z."/>
            <person name="Freedman E."/>
            <person name="Gellesch M."/>
            <person name="Goldberg J."/>
            <person name="Griggs A."/>
            <person name="Gujja S."/>
            <person name="Heilman E.R."/>
            <person name="Heiman D."/>
            <person name="Hepburn T."/>
            <person name="Howarth C."/>
            <person name="Jen D."/>
            <person name="Larson L."/>
            <person name="Mehta T."/>
            <person name="Neiman D."/>
            <person name="Pearson M."/>
            <person name="Roberts A."/>
            <person name="Saif S."/>
            <person name="Shea T."/>
            <person name="Shenoy N."/>
            <person name="Sisk P."/>
            <person name="Stolte C."/>
            <person name="Sykes S."/>
            <person name="Walk T."/>
            <person name="White J."/>
            <person name="Yandava C."/>
            <person name="Haas B."/>
            <person name="Nusbaum C."/>
            <person name="Birren B."/>
        </authorList>
    </citation>
    <scope>NUCLEOTIDE SEQUENCE [LARGE SCALE GENOMIC DNA]</scope>
    <source>
        <strain evidence="9">R3-111a-1</strain>
    </source>
</reference>
<dbReference type="OrthoDB" id="5226580at2759"/>
<sequence>MSALQSVKFVPPGGHRACANCSISKARCITPEGAARCESTSSVASGPASSQVAAPTPSPVPDGPPASKSSSSTARRSSVSASSVGSSDVSRRQQQQGAKALPTQNPQRSTRSIMDLAATEASLVGKQAEVLVAEFMKHRARHCLAVDLPRDATVARLKEEHPLIFPIMVMAANYYDHESQHRLFNRLVSFFVEEITQAGERSHKLLAATICLLDCMHITKLPNPQQLGLIHLTLTMSSDLGLERIPHTHSSSGSGDVCAAACGPFGAAGAQSRPTLESCRALAASYHTICLFLMSMGLGPSLHWPLHWSPHLTEAISELERAGGGWCSNDGYLAAMTRLLQIMAQATEGHVDPDTEAPLPVDLGAAEAKIDGFLRRMPREFHEDAMAMAEYHNVRILLYKHSIPGISNSLFVMPNMVIPQREAQYRCLTSIRAIFRLYYSIPDHRLVHLPGWFWGFLQNTNVALGRLADLAAAQQGRRGGWPPDFVRSAQDNDRLWNFAEHMENLARRLEGVRAAMMATGEVSNNSMFDRWAELIRAAPGHEPFQQPRGGAEQSVVLPEPQQVAIVESQPPQPPPQEIFQFDPNAWASAPNDWTWFDWYETAPVPVYMPYEDQQQQGGDPNYPGGSQAGWYAPPPPPPPR</sequence>
<reference evidence="8" key="5">
    <citation type="submission" date="2018-04" db="UniProtKB">
        <authorList>
            <consortium name="EnsemblFungi"/>
        </authorList>
    </citation>
    <scope>IDENTIFICATION</scope>
    <source>
        <strain evidence="8">R3-111a-1</strain>
    </source>
</reference>
<proteinExistence type="predicted"/>
<dbReference type="VEuPathDB" id="FungiDB:GGTG_05598"/>
<feature type="region of interest" description="Disordered" evidence="6">
    <location>
        <begin position="609"/>
        <end position="640"/>
    </location>
</feature>
<dbReference type="EMBL" id="GL385397">
    <property type="protein sequence ID" value="EJT75666.1"/>
    <property type="molecule type" value="Genomic_DNA"/>
</dbReference>
<dbReference type="InterPro" id="IPR051089">
    <property type="entry name" value="prtT"/>
</dbReference>
<dbReference type="RefSeq" id="XP_009221666.1">
    <property type="nucleotide sequence ID" value="XM_009223402.1"/>
</dbReference>
<keyword evidence="4" id="KW-0804">Transcription</keyword>
<keyword evidence="5" id="KW-0539">Nucleus</keyword>
<keyword evidence="2" id="KW-0805">Transcription regulation</keyword>
<evidence type="ECO:0000313" key="9">
    <source>
        <dbReference type="Proteomes" id="UP000006039"/>
    </source>
</evidence>
<dbReference type="CDD" id="cd12148">
    <property type="entry name" value="fungal_TF_MHR"/>
    <property type="match status" value="1"/>
</dbReference>
<comment type="subcellular location">
    <subcellularLocation>
        <location evidence="1">Nucleus</location>
    </subcellularLocation>
</comment>
<dbReference type="Proteomes" id="UP000006039">
    <property type="component" value="Unassembled WGS sequence"/>
</dbReference>
<reference evidence="7" key="2">
    <citation type="submission" date="2010-07" db="EMBL/GenBank/DDBJ databases">
        <authorList>
            <consortium name="The Broad Institute Genome Sequencing Platform"/>
            <consortium name="Broad Institute Genome Sequencing Center for Infectious Disease"/>
            <person name="Ma L.-J."/>
            <person name="Dead R."/>
            <person name="Young S."/>
            <person name="Zeng Q."/>
            <person name="Koehrsen M."/>
            <person name="Alvarado L."/>
            <person name="Berlin A."/>
            <person name="Chapman S.B."/>
            <person name="Chen Z."/>
            <person name="Freedman E."/>
            <person name="Gellesch M."/>
            <person name="Goldberg J."/>
            <person name="Griggs A."/>
            <person name="Gujja S."/>
            <person name="Heilman E.R."/>
            <person name="Heiman D."/>
            <person name="Hepburn T."/>
            <person name="Howarth C."/>
            <person name="Jen D."/>
            <person name="Larson L."/>
            <person name="Mehta T."/>
            <person name="Neiman D."/>
            <person name="Pearson M."/>
            <person name="Roberts A."/>
            <person name="Saif S."/>
            <person name="Shea T."/>
            <person name="Shenoy N."/>
            <person name="Sisk P."/>
            <person name="Stolte C."/>
            <person name="Sykes S."/>
            <person name="Walk T."/>
            <person name="White J."/>
            <person name="Yandava C."/>
            <person name="Haas B."/>
            <person name="Nusbaum C."/>
            <person name="Birren B."/>
        </authorList>
    </citation>
    <scope>NUCLEOTIDE SEQUENCE</scope>
    <source>
        <strain evidence="7">R3-111a-1</strain>
    </source>
</reference>
<feature type="compositionally biased region" description="Polar residues" evidence="6">
    <location>
        <begin position="92"/>
        <end position="109"/>
    </location>
</feature>
<evidence type="ECO:0000256" key="5">
    <source>
        <dbReference type="ARBA" id="ARBA00023242"/>
    </source>
</evidence>
<protein>
    <recommendedName>
        <fullName evidence="10">Transcription factor domain-containing protein</fullName>
    </recommendedName>
</protein>
<dbReference type="GO" id="GO:0005634">
    <property type="term" value="C:nucleus"/>
    <property type="evidence" value="ECO:0007669"/>
    <property type="project" value="UniProtKB-SubCell"/>
</dbReference>
<dbReference type="AlphaFoldDB" id="J3NWD4"/>
<evidence type="ECO:0008006" key="10">
    <source>
        <dbReference type="Google" id="ProtNLM"/>
    </source>
</evidence>
<evidence type="ECO:0000256" key="3">
    <source>
        <dbReference type="ARBA" id="ARBA00023125"/>
    </source>
</evidence>
<feature type="region of interest" description="Disordered" evidence="6">
    <location>
        <begin position="34"/>
        <end position="109"/>
    </location>
</feature>
<dbReference type="PANTHER" id="PTHR31845:SF39">
    <property type="entry name" value="TRANSCRIPTION FACTOR PBCR-RELATED"/>
    <property type="match status" value="1"/>
</dbReference>
<keyword evidence="3" id="KW-0238">DNA-binding</keyword>